<organism evidence="1 2">
    <name type="scientific">Cohnella boryungensis</name>
    <dbReference type="NCBI Taxonomy" id="768479"/>
    <lineage>
        <taxon>Bacteria</taxon>
        <taxon>Bacillati</taxon>
        <taxon>Bacillota</taxon>
        <taxon>Bacilli</taxon>
        <taxon>Bacillales</taxon>
        <taxon>Paenibacillaceae</taxon>
        <taxon>Cohnella</taxon>
    </lineage>
</organism>
<accession>A0ABV8S9Y9</accession>
<evidence type="ECO:0000313" key="2">
    <source>
        <dbReference type="Proteomes" id="UP001595755"/>
    </source>
</evidence>
<proteinExistence type="predicted"/>
<name>A0ABV8S9Y9_9BACL</name>
<dbReference type="InterPro" id="IPR045424">
    <property type="entry name" value="DUF6509"/>
</dbReference>
<dbReference type="Proteomes" id="UP001595755">
    <property type="component" value="Unassembled WGS sequence"/>
</dbReference>
<dbReference type="Pfam" id="PF20119">
    <property type="entry name" value="DUF6509"/>
    <property type="match status" value="1"/>
</dbReference>
<evidence type="ECO:0000313" key="1">
    <source>
        <dbReference type="EMBL" id="MFC4303642.1"/>
    </source>
</evidence>
<dbReference type="RefSeq" id="WP_204602648.1">
    <property type="nucleotide sequence ID" value="NZ_JBHSED010000013.1"/>
</dbReference>
<protein>
    <submittedName>
        <fullName evidence="1">DUF6509 family protein</fullName>
    </submittedName>
</protein>
<keyword evidence="2" id="KW-1185">Reference proteome</keyword>
<sequence>MLTVTEYSVELVKDPFQILSGKRYEFEIDLELDEEDELYSSEGIYVKAVYKVEGEQGSVVSYKLYERTSNRFVDAELEDEEEAALAAFCREHYAEGDE</sequence>
<reference evidence="2" key="1">
    <citation type="journal article" date="2019" name="Int. J. Syst. Evol. Microbiol.">
        <title>The Global Catalogue of Microorganisms (GCM) 10K type strain sequencing project: providing services to taxonomists for standard genome sequencing and annotation.</title>
        <authorList>
            <consortium name="The Broad Institute Genomics Platform"/>
            <consortium name="The Broad Institute Genome Sequencing Center for Infectious Disease"/>
            <person name="Wu L."/>
            <person name="Ma J."/>
        </authorList>
    </citation>
    <scope>NUCLEOTIDE SEQUENCE [LARGE SCALE GENOMIC DNA]</scope>
    <source>
        <strain evidence="2">CGMCC 4.1641</strain>
    </source>
</reference>
<comment type="caution">
    <text evidence="1">The sequence shown here is derived from an EMBL/GenBank/DDBJ whole genome shotgun (WGS) entry which is preliminary data.</text>
</comment>
<gene>
    <name evidence="1" type="ORF">ACFO1S_09255</name>
</gene>
<dbReference type="EMBL" id="JBHSED010000013">
    <property type="protein sequence ID" value="MFC4303642.1"/>
    <property type="molecule type" value="Genomic_DNA"/>
</dbReference>